<keyword evidence="14" id="KW-1185">Reference proteome</keyword>
<reference evidence="13 14" key="1">
    <citation type="submission" date="2023-03" db="EMBL/GenBank/DDBJ databases">
        <authorList>
            <person name="Mo P."/>
        </authorList>
    </citation>
    <scope>NUCLEOTIDE SEQUENCE [LARGE SCALE GENOMIC DNA]</scope>
    <source>
        <strain evidence="13 14">HUAS 5</strain>
    </source>
</reference>
<keyword evidence="8 11" id="KW-1133">Transmembrane helix</keyword>
<sequence length="141" mass="14721">MIEWVTVDTGPRPVPRPVTTPLIWAGAFGGALALMTLLHTVVGPHRPGLFLAALSLLAAVLGGCARFTAAPGTAVLCWLFLNGFATPPTGTLTWAGPRDTFLLGCLLTAALVGTTASRLAHARAAYHRLTLRTDPEDGRPA</sequence>
<keyword evidence="10 11" id="KW-0472">Membrane</keyword>
<dbReference type="Proteomes" id="UP001216440">
    <property type="component" value="Chromosome"/>
</dbReference>
<keyword evidence="4 11" id="KW-0812">Transmembrane</keyword>
<dbReference type="InterPro" id="IPR038318">
    <property type="entry name" value="KdpD_sf"/>
</dbReference>
<feature type="transmembrane region" description="Helical" evidence="11">
    <location>
        <begin position="49"/>
        <end position="81"/>
    </location>
</feature>
<evidence type="ECO:0000256" key="8">
    <source>
        <dbReference type="ARBA" id="ARBA00022989"/>
    </source>
</evidence>
<dbReference type="RefSeq" id="WP_279337998.1">
    <property type="nucleotide sequence ID" value="NZ_CP121682.1"/>
</dbReference>
<protein>
    <recommendedName>
        <fullName evidence="12">Sensor protein KdpD transmembrane domain-containing protein</fullName>
    </recommendedName>
</protein>
<evidence type="ECO:0000256" key="5">
    <source>
        <dbReference type="ARBA" id="ARBA00022741"/>
    </source>
</evidence>
<feature type="transmembrane region" description="Helical" evidence="11">
    <location>
        <begin position="101"/>
        <end position="120"/>
    </location>
</feature>
<keyword evidence="6" id="KW-0418">Kinase</keyword>
<name>A0ABY8KEK5_9ACTN</name>
<dbReference type="Gene3D" id="1.20.120.620">
    <property type="entry name" value="Backbone structure of the membrane domain of e. Coli histidine kinase receptor kdpd"/>
    <property type="match status" value="1"/>
</dbReference>
<evidence type="ECO:0000313" key="13">
    <source>
        <dbReference type="EMBL" id="WGD44948.1"/>
    </source>
</evidence>
<keyword evidence="2" id="KW-0597">Phosphoprotein</keyword>
<comment type="subcellular location">
    <subcellularLocation>
        <location evidence="1">Membrane</location>
        <topology evidence="1">Multi-pass membrane protein</topology>
    </subcellularLocation>
</comment>
<evidence type="ECO:0000256" key="4">
    <source>
        <dbReference type="ARBA" id="ARBA00022692"/>
    </source>
</evidence>
<evidence type="ECO:0000256" key="7">
    <source>
        <dbReference type="ARBA" id="ARBA00022840"/>
    </source>
</evidence>
<evidence type="ECO:0000259" key="12">
    <source>
        <dbReference type="Pfam" id="PF13493"/>
    </source>
</evidence>
<evidence type="ECO:0000256" key="10">
    <source>
        <dbReference type="ARBA" id="ARBA00023136"/>
    </source>
</evidence>
<evidence type="ECO:0000256" key="1">
    <source>
        <dbReference type="ARBA" id="ARBA00004141"/>
    </source>
</evidence>
<evidence type="ECO:0000313" key="14">
    <source>
        <dbReference type="Proteomes" id="UP001216440"/>
    </source>
</evidence>
<keyword evidence="9" id="KW-0902">Two-component regulatory system</keyword>
<accession>A0ABY8KEK5</accession>
<keyword evidence="7" id="KW-0067">ATP-binding</keyword>
<evidence type="ECO:0000256" key="2">
    <source>
        <dbReference type="ARBA" id="ARBA00022553"/>
    </source>
</evidence>
<evidence type="ECO:0000256" key="3">
    <source>
        <dbReference type="ARBA" id="ARBA00022679"/>
    </source>
</evidence>
<dbReference type="InterPro" id="IPR025201">
    <property type="entry name" value="KdpD_TM"/>
</dbReference>
<feature type="domain" description="Sensor protein KdpD transmembrane" evidence="12">
    <location>
        <begin position="27"/>
        <end position="124"/>
    </location>
</feature>
<dbReference type="Pfam" id="PF13493">
    <property type="entry name" value="DUF4118"/>
    <property type="match status" value="1"/>
</dbReference>
<keyword evidence="5" id="KW-0547">Nucleotide-binding</keyword>
<organism evidence="13 14">
    <name type="scientific">Streptomyces cathayae</name>
    <dbReference type="NCBI Taxonomy" id="3031124"/>
    <lineage>
        <taxon>Bacteria</taxon>
        <taxon>Bacillati</taxon>
        <taxon>Actinomycetota</taxon>
        <taxon>Actinomycetes</taxon>
        <taxon>Kitasatosporales</taxon>
        <taxon>Streptomycetaceae</taxon>
        <taxon>Streptomyces</taxon>
    </lineage>
</organism>
<gene>
    <name evidence="13" type="ORF">PYS65_19120</name>
</gene>
<keyword evidence="3" id="KW-0808">Transferase</keyword>
<feature type="transmembrane region" description="Helical" evidence="11">
    <location>
        <begin position="22"/>
        <end position="42"/>
    </location>
</feature>
<evidence type="ECO:0000256" key="11">
    <source>
        <dbReference type="SAM" id="Phobius"/>
    </source>
</evidence>
<proteinExistence type="predicted"/>
<evidence type="ECO:0000256" key="9">
    <source>
        <dbReference type="ARBA" id="ARBA00023012"/>
    </source>
</evidence>
<dbReference type="EMBL" id="CP121682">
    <property type="protein sequence ID" value="WGD44948.1"/>
    <property type="molecule type" value="Genomic_DNA"/>
</dbReference>
<evidence type="ECO:0000256" key="6">
    <source>
        <dbReference type="ARBA" id="ARBA00022777"/>
    </source>
</evidence>